<dbReference type="InterPro" id="IPR032623">
    <property type="entry name" value="FecR_N"/>
</dbReference>
<dbReference type="RefSeq" id="WP_080888267.1">
    <property type="nucleotide sequence ID" value="NZ_LT828648.1"/>
</dbReference>
<dbReference type="Gene3D" id="3.55.50.30">
    <property type="match status" value="1"/>
</dbReference>
<dbReference type="KEGG" id="nja:NSJP_3950"/>
<dbReference type="Pfam" id="PF04773">
    <property type="entry name" value="FecR"/>
    <property type="match status" value="1"/>
</dbReference>
<dbReference type="PIRSF" id="PIRSF018266">
    <property type="entry name" value="FecR"/>
    <property type="match status" value="1"/>
</dbReference>
<dbReference type="InterPro" id="IPR012373">
    <property type="entry name" value="Ferrdict_sens_TM"/>
</dbReference>
<accession>A0A1W1IAN5</accession>
<evidence type="ECO:0000259" key="1">
    <source>
        <dbReference type="Pfam" id="PF04773"/>
    </source>
</evidence>
<dbReference type="EMBL" id="LT828648">
    <property type="protein sequence ID" value="SLM50117.1"/>
    <property type="molecule type" value="Genomic_DNA"/>
</dbReference>
<dbReference type="STRING" id="1325564.NSJP_3950"/>
<keyword evidence="3" id="KW-0472">Membrane</keyword>
<evidence type="ECO:0000259" key="2">
    <source>
        <dbReference type="Pfam" id="PF16220"/>
    </source>
</evidence>
<reference evidence="3 4" key="1">
    <citation type="submission" date="2017-03" db="EMBL/GenBank/DDBJ databases">
        <authorList>
            <person name="Afonso C.L."/>
            <person name="Miller P.J."/>
            <person name="Scott M.A."/>
            <person name="Spackman E."/>
            <person name="Goraichik I."/>
            <person name="Dimitrov K.M."/>
            <person name="Suarez D.L."/>
            <person name="Swayne D.E."/>
        </authorList>
    </citation>
    <scope>NUCLEOTIDE SEQUENCE [LARGE SCALE GENOMIC DNA]</scope>
    <source>
        <strain evidence="3">Genome sequencing of Nitrospira japonica strain NJ11</strain>
    </source>
</reference>
<evidence type="ECO:0000313" key="4">
    <source>
        <dbReference type="Proteomes" id="UP000192042"/>
    </source>
</evidence>
<dbReference type="Gene3D" id="2.60.120.1440">
    <property type="match status" value="1"/>
</dbReference>
<keyword evidence="3" id="KW-0812">Transmembrane</keyword>
<evidence type="ECO:0000313" key="3">
    <source>
        <dbReference type="EMBL" id="SLM50117.1"/>
    </source>
</evidence>
<dbReference type="PANTHER" id="PTHR30273:SF2">
    <property type="entry name" value="PROTEIN FECR"/>
    <property type="match status" value="1"/>
</dbReference>
<dbReference type="GO" id="GO:0016989">
    <property type="term" value="F:sigma factor antagonist activity"/>
    <property type="evidence" value="ECO:0007669"/>
    <property type="project" value="TreeGrafter"/>
</dbReference>
<dbReference type="InterPro" id="IPR006860">
    <property type="entry name" value="FecR"/>
</dbReference>
<feature type="domain" description="FecR protein" evidence="1">
    <location>
        <begin position="126"/>
        <end position="218"/>
    </location>
</feature>
<dbReference type="PANTHER" id="PTHR30273">
    <property type="entry name" value="PERIPLASMIC SIGNAL SENSOR AND SIGMA FACTOR ACTIVATOR FECR-RELATED"/>
    <property type="match status" value="1"/>
</dbReference>
<feature type="domain" description="FecR N-terminal" evidence="2">
    <location>
        <begin position="21"/>
        <end position="63"/>
    </location>
</feature>
<sequence>MALSDSDSDIDPLGGDTTIDEQATAWFVRLRSGSLSEEDRRAFESWRRQSDAHALAFEEACRLWDDEALKLAAASAAGMTSVSSVLQPRTPAKGRPIWQWWMVAATCAVLMVVVYQLDIVVRLSADHRTSTGEQLEIQLPDHSLATLNTRSAIAVNFDGTSRTVRLLDGEAYFEVEPDRERPFMVEGQQILSRAVGTKFLVRRKLGDIRVTVVEGTVELAPAAGGWEPIQLTAGRQAIADTHAVGTVREVDLSTEMAWLRGRLVFENAKLSDVIDEIRRYHPGVILIWSPTIGDIRVSGSYTLNDLDGILTTLAQTLPIRMARLGSRVIALF</sequence>
<name>A0A1W1IAN5_9BACT</name>
<keyword evidence="4" id="KW-1185">Reference proteome</keyword>
<dbReference type="Pfam" id="PF16220">
    <property type="entry name" value="DUF4880"/>
    <property type="match status" value="1"/>
</dbReference>
<dbReference type="AlphaFoldDB" id="A0A1W1IAN5"/>
<proteinExistence type="predicted"/>
<dbReference type="Proteomes" id="UP000192042">
    <property type="component" value="Chromosome I"/>
</dbReference>
<dbReference type="OrthoDB" id="9771237at2"/>
<organism evidence="3 4">
    <name type="scientific">Nitrospira japonica</name>
    <dbReference type="NCBI Taxonomy" id="1325564"/>
    <lineage>
        <taxon>Bacteria</taxon>
        <taxon>Pseudomonadati</taxon>
        <taxon>Nitrospirota</taxon>
        <taxon>Nitrospiria</taxon>
        <taxon>Nitrospirales</taxon>
        <taxon>Nitrospiraceae</taxon>
        <taxon>Nitrospira</taxon>
    </lineage>
</organism>
<protein>
    <submittedName>
        <fullName evidence="3">Putative Iron dicitrate transmembrane sensor FecR</fullName>
    </submittedName>
</protein>
<gene>
    <name evidence="3" type="ORF">NSJP_3950</name>
</gene>